<dbReference type="GO" id="GO:0003887">
    <property type="term" value="F:DNA-directed DNA polymerase activity"/>
    <property type="evidence" value="ECO:0007669"/>
    <property type="project" value="UniProtKB-KW"/>
</dbReference>
<feature type="domain" description="HTH merR-type" evidence="9">
    <location>
        <begin position="5"/>
        <end position="75"/>
    </location>
</feature>
<evidence type="ECO:0000256" key="2">
    <source>
        <dbReference type="ARBA" id="ARBA00010752"/>
    </source>
</evidence>
<evidence type="ECO:0000256" key="8">
    <source>
        <dbReference type="ARBA" id="ARBA00023125"/>
    </source>
</evidence>
<dbReference type="GO" id="GO:0009360">
    <property type="term" value="C:DNA polymerase III complex"/>
    <property type="evidence" value="ECO:0007669"/>
    <property type="project" value="InterPro"/>
</dbReference>
<dbReference type="SUPFAM" id="SSF46955">
    <property type="entry name" value="Putative DNA-binding domain"/>
    <property type="match status" value="1"/>
</dbReference>
<dbReference type="GO" id="GO:0003677">
    <property type="term" value="F:DNA binding"/>
    <property type="evidence" value="ECO:0007669"/>
    <property type="project" value="UniProtKB-KW"/>
</dbReference>
<protein>
    <recommendedName>
        <fullName evidence="9">HTH merR-type domain-containing protein</fullName>
    </recommendedName>
</protein>
<evidence type="ECO:0000313" key="10">
    <source>
        <dbReference type="EMBL" id="GGB84604.1"/>
    </source>
</evidence>
<dbReference type="Proteomes" id="UP000628079">
    <property type="component" value="Unassembled WGS sequence"/>
</dbReference>
<keyword evidence="3" id="KW-0963">Cytoplasm</keyword>
<reference evidence="10" key="2">
    <citation type="submission" date="2020-09" db="EMBL/GenBank/DDBJ databases">
        <authorList>
            <person name="Sun Q."/>
            <person name="Zhou Y."/>
        </authorList>
    </citation>
    <scope>NUCLEOTIDE SEQUENCE</scope>
    <source>
        <strain evidence="10">CGMCC 1.10749</strain>
    </source>
</reference>
<dbReference type="AlphaFoldDB" id="A0A8H9FVN6"/>
<dbReference type="InterPro" id="IPR000551">
    <property type="entry name" value="MerR-type_HTH_dom"/>
</dbReference>
<name>A0A8H9FVN6_9MICO</name>
<keyword evidence="8" id="KW-0238">DNA-binding</keyword>
<evidence type="ECO:0000256" key="3">
    <source>
        <dbReference type="ARBA" id="ARBA00022490"/>
    </source>
</evidence>
<dbReference type="SMART" id="SM00480">
    <property type="entry name" value="POL3Bc"/>
    <property type="match status" value="1"/>
</dbReference>
<accession>A0A8H9FVN6</accession>
<proteinExistence type="inferred from homology"/>
<dbReference type="InterPro" id="IPR046938">
    <property type="entry name" value="DNA_clamp_sf"/>
</dbReference>
<evidence type="ECO:0000256" key="4">
    <source>
        <dbReference type="ARBA" id="ARBA00022679"/>
    </source>
</evidence>
<keyword evidence="7" id="KW-0239">DNA-directed DNA polymerase</keyword>
<gene>
    <name evidence="10" type="ORF">GCM10011314_25320</name>
</gene>
<reference evidence="10" key="1">
    <citation type="journal article" date="2014" name="Int. J. Syst. Evol. Microbiol.">
        <title>Complete genome sequence of Corynebacterium casei LMG S-19264T (=DSM 44701T), isolated from a smear-ripened cheese.</title>
        <authorList>
            <consortium name="US DOE Joint Genome Institute (JGI-PGF)"/>
            <person name="Walter F."/>
            <person name="Albersmeier A."/>
            <person name="Kalinowski J."/>
            <person name="Ruckert C."/>
        </authorList>
    </citation>
    <scope>NUCLEOTIDE SEQUENCE</scope>
    <source>
        <strain evidence="10">CGMCC 1.10749</strain>
    </source>
</reference>
<dbReference type="EMBL" id="BMEA01000002">
    <property type="protein sequence ID" value="GGB84604.1"/>
    <property type="molecule type" value="Genomic_DNA"/>
</dbReference>
<comment type="similarity">
    <text evidence="2">Belongs to the beta sliding clamp family.</text>
</comment>
<dbReference type="Gene3D" id="1.10.1660.10">
    <property type="match status" value="1"/>
</dbReference>
<evidence type="ECO:0000256" key="6">
    <source>
        <dbReference type="ARBA" id="ARBA00022705"/>
    </source>
</evidence>
<dbReference type="GO" id="GO:0006355">
    <property type="term" value="P:regulation of DNA-templated transcription"/>
    <property type="evidence" value="ECO:0007669"/>
    <property type="project" value="InterPro"/>
</dbReference>
<dbReference type="Pfam" id="PF02767">
    <property type="entry name" value="DNA_pol3_beta_2"/>
    <property type="match status" value="1"/>
</dbReference>
<dbReference type="GO" id="GO:0005737">
    <property type="term" value="C:cytoplasm"/>
    <property type="evidence" value="ECO:0007669"/>
    <property type="project" value="UniProtKB-SubCell"/>
</dbReference>
<dbReference type="PROSITE" id="PS50937">
    <property type="entry name" value="HTH_MERR_2"/>
    <property type="match status" value="1"/>
</dbReference>
<dbReference type="Pfam" id="PF13411">
    <property type="entry name" value="MerR_1"/>
    <property type="match status" value="1"/>
</dbReference>
<comment type="subcellular location">
    <subcellularLocation>
        <location evidence="1">Cytoplasm</location>
    </subcellularLocation>
</comment>
<keyword evidence="4" id="KW-0808">Transferase</keyword>
<evidence type="ECO:0000259" key="9">
    <source>
        <dbReference type="PROSITE" id="PS50937"/>
    </source>
</evidence>
<dbReference type="InterPro" id="IPR009061">
    <property type="entry name" value="DNA-bd_dom_put_sf"/>
</dbReference>
<dbReference type="InterPro" id="IPR001001">
    <property type="entry name" value="DNA_polIII_beta"/>
</dbReference>
<organism evidence="10 11">
    <name type="scientific">Knoellia flava</name>
    <dbReference type="NCBI Taxonomy" id="913969"/>
    <lineage>
        <taxon>Bacteria</taxon>
        <taxon>Bacillati</taxon>
        <taxon>Actinomycetota</taxon>
        <taxon>Actinomycetes</taxon>
        <taxon>Micrococcales</taxon>
        <taxon>Intrasporangiaceae</taxon>
        <taxon>Knoellia</taxon>
    </lineage>
</organism>
<evidence type="ECO:0000256" key="5">
    <source>
        <dbReference type="ARBA" id="ARBA00022695"/>
    </source>
</evidence>
<dbReference type="SUPFAM" id="SSF55979">
    <property type="entry name" value="DNA clamp"/>
    <property type="match status" value="2"/>
</dbReference>
<dbReference type="PANTHER" id="PTHR30478">
    <property type="entry name" value="DNA POLYMERASE III SUBUNIT BETA"/>
    <property type="match status" value="1"/>
</dbReference>
<dbReference type="InterPro" id="IPR022637">
    <property type="entry name" value="DNA_polIII_beta_cen"/>
</dbReference>
<dbReference type="PANTHER" id="PTHR30478:SF0">
    <property type="entry name" value="BETA SLIDING CLAMP"/>
    <property type="match status" value="1"/>
</dbReference>
<evidence type="ECO:0000256" key="7">
    <source>
        <dbReference type="ARBA" id="ARBA00022932"/>
    </source>
</evidence>
<evidence type="ECO:0000256" key="1">
    <source>
        <dbReference type="ARBA" id="ARBA00004496"/>
    </source>
</evidence>
<keyword evidence="6" id="KW-0235">DNA replication</keyword>
<evidence type="ECO:0000313" key="11">
    <source>
        <dbReference type="Proteomes" id="UP000628079"/>
    </source>
</evidence>
<dbReference type="GO" id="GO:0006271">
    <property type="term" value="P:DNA strand elongation involved in DNA replication"/>
    <property type="evidence" value="ECO:0007669"/>
    <property type="project" value="TreeGrafter"/>
</dbReference>
<dbReference type="GO" id="GO:0008408">
    <property type="term" value="F:3'-5' exonuclease activity"/>
    <property type="evidence" value="ECO:0007669"/>
    <property type="project" value="InterPro"/>
</dbReference>
<dbReference type="Gene3D" id="3.10.150.10">
    <property type="entry name" value="DNA Polymerase III, subunit A, domain 2"/>
    <property type="match status" value="1"/>
</dbReference>
<comment type="caution">
    <text evidence="10">The sequence shown here is derived from an EMBL/GenBank/DDBJ whole genome shotgun (WGS) entry which is preliminary data.</text>
</comment>
<dbReference type="RefSeq" id="WP_035948425.1">
    <property type="nucleotide sequence ID" value="NZ_BMEA01000002.1"/>
</dbReference>
<sequence>MENELLGIGRVAALSGLPVSALRFYDGAGVLTPWLVDPSSGYRFYSPAQVTQARLVAHLRRVGLPLDDIRTVVVEPAQAGAVLAAHLDRLEAGLADARREISIVHHLLENPEIPMHRCTLPAAQFVLALREIRYAVCDDPDQPRLHGVYLDSEPGRVRLVATDRHRLATSAVATSEETDLHLLLPTDVVDELLSADLTGSIEVVVGAGTVTLTSDRLTVRAQVPDVDFPSYRSLLEHGRREVAVDAAALRAALADGATRSLSHEGTTGTYDVSVLTIDETGVHVGATDDTDGLVVAVNRDFLVQALEVGDQLTLGLDDPISPLAIRDTRRGHTMSVLMPVRLDQPA</sequence>
<keyword evidence="5" id="KW-0548">Nucleotidyltransferase</keyword>
<dbReference type="SMART" id="SM00422">
    <property type="entry name" value="HTH_MERR"/>
    <property type="match status" value="1"/>
</dbReference>